<dbReference type="InParanoid" id="A0A1B7MEL2"/>
<accession>A0A1B7MEL2</accession>
<dbReference type="EMBL" id="KV449651">
    <property type="protein sequence ID" value="OAX31031.1"/>
    <property type="molecule type" value="Genomic_DNA"/>
</dbReference>
<name>A0A1B7MEL2_9AGAM</name>
<proteinExistence type="predicted"/>
<sequence>MLPGTPGTPGPTVPQCARHYSATDPECQAPQCQQTLQTPQNAHPSIMQFTFSGDMSRYTN</sequence>
<dbReference type="Proteomes" id="UP000092154">
    <property type="component" value="Unassembled WGS sequence"/>
</dbReference>
<keyword evidence="3" id="KW-1185">Reference proteome</keyword>
<reference evidence="2 3" key="1">
    <citation type="submission" date="2016-06" db="EMBL/GenBank/DDBJ databases">
        <title>Comparative genomics of the ectomycorrhizal sister species Rhizopogon vinicolor and Rhizopogon vesiculosus (Basidiomycota: Boletales) reveals a divergence of the mating type B locus.</title>
        <authorList>
            <consortium name="DOE Joint Genome Institute"/>
            <person name="Mujic A.B."/>
            <person name="Kuo A."/>
            <person name="Tritt A."/>
            <person name="Lipzen A."/>
            <person name="Chen C."/>
            <person name="Johnson J."/>
            <person name="Sharma A."/>
            <person name="Barry K."/>
            <person name="Grigoriev I.V."/>
            <person name="Spatafora J.W."/>
        </authorList>
    </citation>
    <scope>NUCLEOTIDE SEQUENCE [LARGE SCALE GENOMIC DNA]</scope>
    <source>
        <strain evidence="2 3">AM-OR11-026</strain>
    </source>
</reference>
<evidence type="ECO:0000313" key="3">
    <source>
        <dbReference type="Proteomes" id="UP000092154"/>
    </source>
</evidence>
<dbReference type="AlphaFoldDB" id="A0A1B7MEL2"/>
<organism evidence="2 3">
    <name type="scientific">Rhizopogon vinicolor AM-OR11-026</name>
    <dbReference type="NCBI Taxonomy" id="1314800"/>
    <lineage>
        <taxon>Eukaryota</taxon>
        <taxon>Fungi</taxon>
        <taxon>Dikarya</taxon>
        <taxon>Basidiomycota</taxon>
        <taxon>Agaricomycotina</taxon>
        <taxon>Agaricomycetes</taxon>
        <taxon>Agaricomycetidae</taxon>
        <taxon>Boletales</taxon>
        <taxon>Suillineae</taxon>
        <taxon>Rhizopogonaceae</taxon>
        <taxon>Rhizopogon</taxon>
    </lineage>
</organism>
<evidence type="ECO:0000313" key="2">
    <source>
        <dbReference type="EMBL" id="OAX31031.1"/>
    </source>
</evidence>
<gene>
    <name evidence="2" type="ORF">K503DRAFT_777877</name>
</gene>
<feature type="region of interest" description="Disordered" evidence="1">
    <location>
        <begin position="38"/>
        <end position="60"/>
    </location>
</feature>
<evidence type="ECO:0000256" key="1">
    <source>
        <dbReference type="SAM" id="MobiDB-lite"/>
    </source>
</evidence>
<protein>
    <submittedName>
        <fullName evidence="2">Uncharacterized protein</fullName>
    </submittedName>
</protein>